<feature type="region of interest" description="Disordered" evidence="1">
    <location>
        <begin position="116"/>
        <end position="180"/>
    </location>
</feature>
<accession>A0AAN9TFE8</accession>
<keyword evidence="3" id="KW-1185">Reference proteome</keyword>
<feature type="region of interest" description="Disordered" evidence="1">
    <location>
        <begin position="1"/>
        <end position="24"/>
    </location>
</feature>
<dbReference type="EMBL" id="JBBCAQ010000022">
    <property type="protein sequence ID" value="KAK7590347.1"/>
    <property type="molecule type" value="Genomic_DNA"/>
</dbReference>
<proteinExistence type="predicted"/>
<dbReference type="Proteomes" id="UP001367676">
    <property type="component" value="Unassembled WGS sequence"/>
</dbReference>
<gene>
    <name evidence="2" type="ORF">V9T40_001960</name>
</gene>
<comment type="caution">
    <text evidence="2">The sequence shown here is derived from an EMBL/GenBank/DDBJ whole genome shotgun (WGS) entry which is preliminary data.</text>
</comment>
<evidence type="ECO:0000313" key="2">
    <source>
        <dbReference type="EMBL" id="KAK7590347.1"/>
    </source>
</evidence>
<name>A0AAN9TFE8_9HEMI</name>
<sequence length="251" mass="28209">MAAVDNNVTETKKDESNPTDESLDMETARARGAQAIGIAKLQSIVKLFIKYAELSPEYIKNLIHQFSTILTSLVKTIMKDVQDIINKFLDVLKEIISKLPFGSMIPLAAEPIMDTATKNIPTPTNEAAGSQKPTTVDSEIPEKSQKAEKSNKTERSEKLETSDKTGKSDKSEKSEKTKTDDVHVYLTKITEYSRPILGHRYGARAVDSIQHEHEITHTQKRTKTIKPKIPHNYLFVQQSDVTLEMQHIVAY</sequence>
<feature type="compositionally biased region" description="Polar residues" evidence="1">
    <location>
        <begin position="116"/>
        <end position="137"/>
    </location>
</feature>
<feature type="compositionally biased region" description="Basic and acidic residues" evidence="1">
    <location>
        <begin position="140"/>
        <end position="180"/>
    </location>
</feature>
<evidence type="ECO:0000256" key="1">
    <source>
        <dbReference type="SAM" id="MobiDB-lite"/>
    </source>
</evidence>
<protein>
    <submittedName>
        <fullName evidence="2">Uncharacterized protein</fullName>
    </submittedName>
</protein>
<reference evidence="2 3" key="1">
    <citation type="submission" date="2024-03" db="EMBL/GenBank/DDBJ databases">
        <title>Adaptation during the transition from Ophiocordyceps entomopathogen to insect associate is accompanied by gene loss and intensified selection.</title>
        <authorList>
            <person name="Ward C.M."/>
            <person name="Onetto C.A."/>
            <person name="Borneman A.R."/>
        </authorList>
    </citation>
    <scope>NUCLEOTIDE SEQUENCE [LARGE SCALE GENOMIC DNA]</scope>
    <source>
        <strain evidence="2">AWRI1</strain>
        <tissue evidence="2">Single Adult Female</tissue>
    </source>
</reference>
<evidence type="ECO:0000313" key="3">
    <source>
        <dbReference type="Proteomes" id="UP001367676"/>
    </source>
</evidence>
<organism evidence="2 3">
    <name type="scientific">Parthenolecanium corni</name>
    <dbReference type="NCBI Taxonomy" id="536013"/>
    <lineage>
        <taxon>Eukaryota</taxon>
        <taxon>Metazoa</taxon>
        <taxon>Ecdysozoa</taxon>
        <taxon>Arthropoda</taxon>
        <taxon>Hexapoda</taxon>
        <taxon>Insecta</taxon>
        <taxon>Pterygota</taxon>
        <taxon>Neoptera</taxon>
        <taxon>Paraneoptera</taxon>
        <taxon>Hemiptera</taxon>
        <taxon>Sternorrhyncha</taxon>
        <taxon>Coccoidea</taxon>
        <taxon>Coccidae</taxon>
        <taxon>Parthenolecanium</taxon>
    </lineage>
</organism>
<dbReference type="AlphaFoldDB" id="A0AAN9TFE8"/>